<comment type="subcellular location">
    <subcellularLocation>
        <location evidence="1">Membrane</location>
    </subcellularLocation>
</comment>
<dbReference type="HAMAP" id="MF_00057">
    <property type="entry name" value="KdsB"/>
    <property type="match status" value="1"/>
</dbReference>
<dbReference type="GO" id="GO:0008690">
    <property type="term" value="F:3-deoxy-manno-octulosonate cytidylyltransferase activity"/>
    <property type="evidence" value="ECO:0007669"/>
    <property type="project" value="InterPro"/>
</dbReference>
<dbReference type="InterPro" id="IPR004528">
    <property type="entry name" value="KdsB"/>
</dbReference>
<dbReference type="FunFam" id="3.90.550.10:FF:000011">
    <property type="entry name" value="3-deoxy-manno-octulosonate cytidylyltransferase"/>
    <property type="match status" value="1"/>
</dbReference>
<proteinExistence type="inferred from homology"/>
<evidence type="ECO:0000313" key="4">
    <source>
        <dbReference type="EMBL" id="KKL83806.1"/>
    </source>
</evidence>
<dbReference type="SUPFAM" id="SSF53448">
    <property type="entry name" value="Nucleotide-diphospho-sugar transferases"/>
    <property type="match status" value="1"/>
</dbReference>
<gene>
    <name evidence="4" type="ORF">LCGC14_1971060</name>
</gene>
<dbReference type="PANTHER" id="PTHR42866">
    <property type="entry name" value="3-DEOXY-MANNO-OCTULOSONATE CYTIDYLYLTRANSFERASE"/>
    <property type="match status" value="1"/>
</dbReference>
<dbReference type="NCBIfam" id="NF003950">
    <property type="entry name" value="PRK05450.1-3"/>
    <property type="match status" value="1"/>
</dbReference>
<dbReference type="NCBIfam" id="NF009905">
    <property type="entry name" value="PRK13368.1"/>
    <property type="match status" value="1"/>
</dbReference>
<dbReference type="GO" id="GO:0016020">
    <property type="term" value="C:membrane"/>
    <property type="evidence" value="ECO:0007669"/>
    <property type="project" value="UniProtKB-SubCell"/>
</dbReference>
<dbReference type="GO" id="GO:1901137">
    <property type="term" value="P:carbohydrate derivative biosynthetic process"/>
    <property type="evidence" value="ECO:0007669"/>
    <property type="project" value="UniProtKB-ARBA"/>
</dbReference>
<reference evidence="4" key="1">
    <citation type="journal article" date="2015" name="Nature">
        <title>Complex archaea that bridge the gap between prokaryotes and eukaryotes.</title>
        <authorList>
            <person name="Spang A."/>
            <person name="Saw J.H."/>
            <person name="Jorgensen S.L."/>
            <person name="Zaremba-Niedzwiedzka K."/>
            <person name="Martijn J."/>
            <person name="Lind A.E."/>
            <person name="van Eijk R."/>
            <person name="Schleper C."/>
            <person name="Guy L."/>
            <person name="Ettema T.J."/>
        </authorList>
    </citation>
    <scope>NUCLEOTIDE SEQUENCE</scope>
</reference>
<dbReference type="CDD" id="cd02517">
    <property type="entry name" value="CMP-KDO-Synthetase"/>
    <property type="match status" value="1"/>
</dbReference>
<dbReference type="EMBL" id="LAZR01021877">
    <property type="protein sequence ID" value="KKL83806.1"/>
    <property type="molecule type" value="Genomic_DNA"/>
</dbReference>
<evidence type="ECO:0000256" key="3">
    <source>
        <dbReference type="ARBA" id="ARBA00022695"/>
    </source>
</evidence>
<dbReference type="InterPro" id="IPR003329">
    <property type="entry name" value="Cytidylyl_trans"/>
</dbReference>
<sequence>MSFTVVIPARYASTRLPGKPLLDIAGKPMVQHVFERACESRASRVVIATDDSRIQVACEAFGAEVVMTSPNHVSGTDRLEEVVRKLGLDADHRVVNVQGDEPLIPPQLINQVADNLERYPDVAIATLCERLHDVEQIFNPNVVKVVFDREGMAHYFSRAPIPWARDHWGDLHKNKGLAPNAGAALKDGVGYFRHIGIYGYRASVLSRFVSWAPAPTELAESLEQLRALYNGARIHVEVAAGTPPAGVDTEADLQRVRTWMTKLADAGRGEA</sequence>
<keyword evidence="2" id="KW-0808">Transferase</keyword>
<keyword evidence="3" id="KW-0548">Nucleotidyltransferase</keyword>
<organism evidence="4">
    <name type="scientific">marine sediment metagenome</name>
    <dbReference type="NCBI Taxonomy" id="412755"/>
    <lineage>
        <taxon>unclassified sequences</taxon>
        <taxon>metagenomes</taxon>
        <taxon>ecological metagenomes</taxon>
    </lineage>
</organism>
<comment type="caution">
    <text evidence="4">The sequence shown here is derived from an EMBL/GenBank/DDBJ whole genome shotgun (WGS) entry which is preliminary data.</text>
</comment>
<dbReference type="Pfam" id="PF02348">
    <property type="entry name" value="CTP_transf_3"/>
    <property type="match status" value="1"/>
</dbReference>
<protein>
    <recommendedName>
        <fullName evidence="5">3-deoxy-manno-octulosonate cytidylyltransferase</fullName>
    </recommendedName>
</protein>
<dbReference type="InterPro" id="IPR029044">
    <property type="entry name" value="Nucleotide-diphossugar_trans"/>
</dbReference>
<evidence type="ECO:0000256" key="1">
    <source>
        <dbReference type="ARBA" id="ARBA00004370"/>
    </source>
</evidence>
<dbReference type="PANTHER" id="PTHR42866:SF2">
    <property type="entry name" value="3-DEOXY-MANNO-OCTULOSONATE CYTIDYLYLTRANSFERASE, MITOCHONDRIAL"/>
    <property type="match status" value="1"/>
</dbReference>
<dbReference type="GO" id="GO:0044281">
    <property type="term" value="P:small molecule metabolic process"/>
    <property type="evidence" value="ECO:0007669"/>
    <property type="project" value="UniProtKB-ARBA"/>
</dbReference>
<evidence type="ECO:0000256" key="2">
    <source>
        <dbReference type="ARBA" id="ARBA00022679"/>
    </source>
</evidence>
<dbReference type="AlphaFoldDB" id="A0A0F9FZY0"/>
<accession>A0A0F9FZY0</accession>
<dbReference type="NCBIfam" id="NF003952">
    <property type="entry name" value="PRK05450.1-5"/>
    <property type="match status" value="1"/>
</dbReference>
<dbReference type="NCBIfam" id="TIGR00466">
    <property type="entry name" value="kdsB"/>
    <property type="match status" value="1"/>
</dbReference>
<dbReference type="Gene3D" id="3.90.550.10">
    <property type="entry name" value="Spore Coat Polysaccharide Biosynthesis Protein SpsA, Chain A"/>
    <property type="match status" value="1"/>
</dbReference>
<name>A0A0F9FZY0_9ZZZZ</name>
<dbReference type="GO" id="GO:0005829">
    <property type="term" value="C:cytosol"/>
    <property type="evidence" value="ECO:0007669"/>
    <property type="project" value="TreeGrafter"/>
</dbReference>
<evidence type="ECO:0008006" key="5">
    <source>
        <dbReference type="Google" id="ProtNLM"/>
    </source>
</evidence>